<dbReference type="AlphaFoldDB" id="A0A401UM28"/>
<name>A0A401UM28_9CLOT</name>
<evidence type="ECO:0000313" key="2">
    <source>
        <dbReference type="Proteomes" id="UP000287872"/>
    </source>
</evidence>
<organism evidence="1 2">
    <name type="scientific">Clostridium tagluense</name>
    <dbReference type="NCBI Taxonomy" id="360422"/>
    <lineage>
        <taxon>Bacteria</taxon>
        <taxon>Bacillati</taxon>
        <taxon>Bacillota</taxon>
        <taxon>Clostridia</taxon>
        <taxon>Eubacteriales</taxon>
        <taxon>Clostridiaceae</taxon>
        <taxon>Clostridium</taxon>
    </lineage>
</organism>
<dbReference type="OrthoDB" id="1911430at2"/>
<proteinExistence type="predicted"/>
<keyword evidence="2" id="KW-1185">Reference proteome</keyword>
<gene>
    <name evidence="1" type="ORF">Ctaglu_22160</name>
</gene>
<dbReference type="RefSeq" id="WP_125001496.1">
    <property type="nucleotide sequence ID" value="NZ_BHYK01000011.1"/>
</dbReference>
<evidence type="ECO:0000313" key="1">
    <source>
        <dbReference type="EMBL" id="GCD10593.1"/>
    </source>
</evidence>
<dbReference type="Proteomes" id="UP000287872">
    <property type="component" value="Unassembled WGS sequence"/>
</dbReference>
<accession>A0A401UM28</accession>
<dbReference type="EMBL" id="BHYK01000011">
    <property type="protein sequence ID" value="GCD10593.1"/>
    <property type="molecule type" value="Genomic_DNA"/>
</dbReference>
<sequence length="137" mass="15709">MTKKANKTVAKKITLEDLMAKKLQKNIDKIEVKMYNSKEFGGEIQVIKIPLKKYMGLMNDVEDGDMEDNLDFMSEVIFECCPIFKENSKKLMETFEVEDALELPLILLNDNMGEMNEICEIVNSFYGLGKVKGKVKN</sequence>
<reference evidence="1 2" key="1">
    <citation type="submission" date="2018-11" db="EMBL/GenBank/DDBJ databases">
        <title>Genome sequencing and assembly of Clostridium tagluense strain A121.</title>
        <authorList>
            <person name="Murakami T."/>
            <person name="Segawa T."/>
            <person name="Shcherbakova V.A."/>
            <person name="Mori H."/>
            <person name="Yoshimura Y."/>
        </authorList>
    </citation>
    <scope>NUCLEOTIDE SEQUENCE [LARGE SCALE GENOMIC DNA]</scope>
    <source>
        <strain evidence="1 2">A121</strain>
    </source>
</reference>
<comment type="caution">
    <text evidence="1">The sequence shown here is derived from an EMBL/GenBank/DDBJ whole genome shotgun (WGS) entry which is preliminary data.</text>
</comment>
<protein>
    <submittedName>
        <fullName evidence="1">Uncharacterized protein</fullName>
    </submittedName>
</protein>